<name>A0AAN7BMZ3_9PEZI</name>
<dbReference type="InterPro" id="IPR021109">
    <property type="entry name" value="Peptidase_aspartic_dom_sf"/>
</dbReference>
<proteinExistence type="predicted"/>
<evidence type="ECO:0000313" key="3">
    <source>
        <dbReference type="Proteomes" id="UP001301958"/>
    </source>
</evidence>
<evidence type="ECO:0000313" key="2">
    <source>
        <dbReference type="EMBL" id="KAK4226319.1"/>
    </source>
</evidence>
<dbReference type="AlphaFoldDB" id="A0AAN7BMZ3"/>
<feature type="chain" id="PRO_5042876138" evidence="1">
    <location>
        <begin position="19"/>
        <end position="248"/>
    </location>
</feature>
<comment type="caution">
    <text evidence="2">The sequence shown here is derived from an EMBL/GenBank/DDBJ whole genome shotgun (WGS) entry which is preliminary data.</text>
</comment>
<feature type="signal peptide" evidence="1">
    <location>
        <begin position="1"/>
        <end position="18"/>
    </location>
</feature>
<reference evidence="2" key="2">
    <citation type="submission" date="2023-05" db="EMBL/GenBank/DDBJ databases">
        <authorList>
            <consortium name="Lawrence Berkeley National Laboratory"/>
            <person name="Steindorff A."/>
            <person name="Hensen N."/>
            <person name="Bonometti L."/>
            <person name="Westerberg I."/>
            <person name="Brannstrom I.O."/>
            <person name="Guillou S."/>
            <person name="Cros-Aarteil S."/>
            <person name="Calhoun S."/>
            <person name="Haridas S."/>
            <person name="Kuo A."/>
            <person name="Mondo S."/>
            <person name="Pangilinan J."/>
            <person name="Riley R."/>
            <person name="Labutti K."/>
            <person name="Andreopoulos B."/>
            <person name="Lipzen A."/>
            <person name="Chen C."/>
            <person name="Yanf M."/>
            <person name="Daum C."/>
            <person name="Ng V."/>
            <person name="Clum A."/>
            <person name="Ohm R."/>
            <person name="Martin F."/>
            <person name="Silar P."/>
            <person name="Natvig D."/>
            <person name="Lalanne C."/>
            <person name="Gautier V."/>
            <person name="Ament-Velasquez S.L."/>
            <person name="Kruys A."/>
            <person name="Hutchinson M.I."/>
            <person name="Powell A.J."/>
            <person name="Barry K."/>
            <person name="Miller A.N."/>
            <person name="Grigoriev I.V."/>
            <person name="Debuchy R."/>
            <person name="Gladieux P."/>
            <person name="Thoren M.H."/>
            <person name="Johannesson H."/>
        </authorList>
    </citation>
    <scope>NUCLEOTIDE SEQUENCE</scope>
    <source>
        <strain evidence="2">CBS 990.96</strain>
    </source>
</reference>
<protein>
    <submittedName>
        <fullName evidence="2">Uncharacterized protein</fullName>
    </submittedName>
</protein>
<dbReference type="EMBL" id="MU865350">
    <property type="protein sequence ID" value="KAK4226319.1"/>
    <property type="molecule type" value="Genomic_DNA"/>
</dbReference>
<sequence>MRLLKSILDVGLIRFGSAATISVPWTTNTRDLDTDEFKGTYGPDGLWQALAIQVGTYTGLGSEKEPGIYTPMWPSDFGNSMVPTERAGGSYAVANSTTAVELSMLPTAWDTPTRQREQISGRGVFDMVSITPKVRVNISIEARNKWDYILPDGRNYSARVGVLGLGFSLEQESFRRLGAPQAVVESLYRRKEIASMSACLHMGSVSLKQPGSFVLGGYNQTRVIGPVGEFKWNPPVGATIFLDVILGT</sequence>
<gene>
    <name evidence="2" type="ORF">QBC38DRAFT_456419</name>
</gene>
<dbReference type="SUPFAM" id="SSF50630">
    <property type="entry name" value="Acid proteases"/>
    <property type="match status" value="1"/>
</dbReference>
<keyword evidence="1" id="KW-0732">Signal</keyword>
<accession>A0AAN7BMZ3</accession>
<evidence type="ECO:0000256" key="1">
    <source>
        <dbReference type="SAM" id="SignalP"/>
    </source>
</evidence>
<organism evidence="2 3">
    <name type="scientific">Podospora fimiseda</name>
    <dbReference type="NCBI Taxonomy" id="252190"/>
    <lineage>
        <taxon>Eukaryota</taxon>
        <taxon>Fungi</taxon>
        <taxon>Dikarya</taxon>
        <taxon>Ascomycota</taxon>
        <taxon>Pezizomycotina</taxon>
        <taxon>Sordariomycetes</taxon>
        <taxon>Sordariomycetidae</taxon>
        <taxon>Sordariales</taxon>
        <taxon>Podosporaceae</taxon>
        <taxon>Podospora</taxon>
    </lineage>
</organism>
<reference evidence="2" key="1">
    <citation type="journal article" date="2023" name="Mol. Phylogenet. Evol.">
        <title>Genome-scale phylogeny and comparative genomics of the fungal order Sordariales.</title>
        <authorList>
            <person name="Hensen N."/>
            <person name="Bonometti L."/>
            <person name="Westerberg I."/>
            <person name="Brannstrom I.O."/>
            <person name="Guillou S."/>
            <person name="Cros-Aarteil S."/>
            <person name="Calhoun S."/>
            <person name="Haridas S."/>
            <person name="Kuo A."/>
            <person name="Mondo S."/>
            <person name="Pangilinan J."/>
            <person name="Riley R."/>
            <person name="LaButti K."/>
            <person name="Andreopoulos B."/>
            <person name="Lipzen A."/>
            <person name="Chen C."/>
            <person name="Yan M."/>
            <person name="Daum C."/>
            <person name="Ng V."/>
            <person name="Clum A."/>
            <person name="Steindorff A."/>
            <person name="Ohm R.A."/>
            <person name="Martin F."/>
            <person name="Silar P."/>
            <person name="Natvig D.O."/>
            <person name="Lalanne C."/>
            <person name="Gautier V."/>
            <person name="Ament-Velasquez S.L."/>
            <person name="Kruys A."/>
            <person name="Hutchinson M.I."/>
            <person name="Powell A.J."/>
            <person name="Barry K."/>
            <person name="Miller A.N."/>
            <person name="Grigoriev I.V."/>
            <person name="Debuchy R."/>
            <person name="Gladieux P."/>
            <person name="Hiltunen Thoren M."/>
            <person name="Johannesson H."/>
        </authorList>
    </citation>
    <scope>NUCLEOTIDE SEQUENCE</scope>
    <source>
        <strain evidence="2">CBS 990.96</strain>
    </source>
</reference>
<keyword evidence="3" id="KW-1185">Reference proteome</keyword>
<dbReference type="Proteomes" id="UP001301958">
    <property type="component" value="Unassembled WGS sequence"/>
</dbReference>